<evidence type="ECO:0000313" key="11">
    <source>
        <dbReference type="EMBL" id="MDS0245210.1"/>
    </source>
</evidence>
<comment type="pathway">
    <text evidence="1">Carbohydrate acid metabolism.</text>
</comment>
<dbReference type="PANTHER" id="PTHR43442">
    <property type="entry name" value="GLUCONOKINASE-RELATED"/>
    <property type="match status" value="1"/>
</dbReference>
<name>A0AAJ2HIN0_9MICO</name>
<organism evidence="11 12">
    <name type="scientific">Microbacterium aurantiacum</name>
    <dbReference type="NCBI Taxonomy" id="162393"/>
    <lineage>
        <taxon>Bacteria</taxon>
        <taxon>Bacillati</taxon>
        <taxon>Actinomycetota</taxon>
        <taxon>Actinomycetes</taxon>
        <taxon>Micrococcales</taxon>
        <taxon>Microbacteriaceae</taxon>
        <taxon>Microbacterium</taxon>
    </lineage>
</organism>
<keyword evidence="4 10" id="KW-0808">Transferase</keyword>
<dbReference type="InterPro" id="IPR027417">
    <property type="entry name" value="P-loop_NTPase"/>
</dbReference>
<dbReference type="GO" id="GO:0019521">
    <property type="term" value="P:D-gluconate metabolic process"/>
    <property type="evidence" value="ECO:0007669"/>
    <property type="project" value="UniProtKB-KW"/>
</dbReference>
<sequence>MGVSGCGKSTLGAALADRIGGVFLDADDLHSDEARQKMAGGTPLTDEDRAPWLDRVGDRMRGILDTGQVPIVACSALKAIYRDRLRARAGDVVFVHLDGDVDLLRERLEQRPGHFMPPGLLASQRATLEPLGPAEIGIRLDVADPPDVLVSRVLESDLVVPALS</sequence>
<evidence type="ECO:0000256" key="3">
    <source>
        <dbReference type="ARBA" id="ARBA00012054"/>
    </source>
</evidence>
<keyword evidence="8" id="KW-0311">Gluconate utilization</keyword>
<evidence type="ECO:0000256" key="9">
    <source>
        <dbReference type="ARBA" id="ARBA00048090"/>
    </source>
</evidence>
<reference evidence="11 12" key="1">
    <citation type="submission" date="2021-06" db="EMBL/GenBank/DDBJ databases">
        <title>Genome-based taxonomic framework of Microbacterium strains isolated from marine environment, the description of four new species and reclassification of four preexisting species.</title>
        <authorList>
            <person name="Lee S.D."/>
            <person name="Kim S.-M."/>
            <person name="Byeon Y.-S."/>
            <person name="Yang H.L."/>
            <person name="Kim I.S."/>
        </authorList>
    </citation>
    <scope>NUCLEOTIDE SEQUENCE [LARGE SCALE GENOMIC DNA]</scope>
    <source>
        <strain evidence="11 12">KACC 20514</strain>
    </source>
</reference>
<evidence type="ECO:0000313" key="12">
    <source>
        <dbReference type="Proteomes" id="UP001183582"/>
    </source>
</evidence>
<evidence type="ECO:0000256" key="8">
    <source>
        <dbReference type="ARBA" id="ARBA00023064"/>
    </source>
</evidence>
<evidence type="ECO:0000256" key="6">
    <source>
        <dbReference type="ARBA" id="ARBA00022777"/>
    </source>
</evidence>
<dbReference type="GO" id="GO:0046316">
    <property type="term" value="F:gluconokinase activity"/>
    <property type="evidence" value="ECO:0007669"/>
    <property type="project" value="UniProtKB-EC"/>
</dbReference>
<dbReference type="NCBIfam" id="TIGR01313">
    <property type="entry name" value="therm_gnt_kin"/>
    <property type="match status" value="1"/>
</dbReference>
<dbReference type="AlphaFoldDB" id="A0AAJ2HIN0"/>
<keyword evidence="5 10" id="KW-0547">Nucleotide-binding</keyword>
<dbReference type="SUPFAM" id="SSF52540">
    <property type="entry name" value="P-loop containing nucleoside triphosphate hydrolases"/>
    <property type="match status" value="1"/>
</dbReference>
<dbReference type="Pfam" id="PF13671">
    <property type="entry name" value="AAA_33"/>
    <property type="match status" value="1"/>
</dbReference>
<dbReference type="Proteomes" id="UP001183582">
    <property type="component" value="Unassembled WGS sequence"/>
</dbReference>
<accession>A0AAJ2HIN0</accession>
<dbReference type="GO" id="GO:0005737">
    <property type="term" value="C:cytoplasm"/>
    <property type="evidence" value="ECO:0007669"/>
    <property type="project" value="TreeGrafter"/>
</dbReference>
<evidence type="ECO:0000256" key="7">
    <source>
        <dbReference type="ARBA" id="ARBA00022840"/>
    </source>
</evidence>
<protein>
    <recommendedName>
        <fullName evidence="3 10">Gluconokinase</fullName>
        <ecNumber evidence="3 10">2.7.1.12</ecNumber>
    </recommendedName>
</protein>
<dbReference type="Gene3D" id="3.40.50.300">
    <property type="entry name" value="P-loop containing nucleotide triphosphate hydrolases"/>
    <property type="match status" value="1"/>
</dbReference>
<evidence type="ECO:0000256" key="4">
    <source>
        <dbReference type="ARBA" id="ARBA00022679"/>
    </source>
</evidence>
<dbReference type="PANTHER" id="PTHR43442:SF3">
    <property type="entry name" value="GLUCONOKINASE-RELATED"/>
    <property type="match status" value="1"/>
</dbReference>
<dbReference type="GO" id="GO:0005524">
    <property type="term" value="F:ATP binding"/>
    <property type="evidence" value="ECO:0007669"/>
    <property type="project" value="UniProtKB-KW"/>
</dbReference>
<dbReference type="CDD" id="cd02021">
    <property type="entry name" value="GntK"/>
    <property type="match status" value="1"/>
</dbReference>
<gene>
    <name evidence="11" type="ORF">KZC50_06225</name>
</gene>
<comment type="similarity">
    <text evidence="2 10">Belongs to the gluconokinase GntK/GntV family.</text>
</comment>
<comment type="caution">
    <text evidence="11">The sequence shown here is derived from an EMBL/GenBank/DDBJ whole genome shotgun (WGS) entry which is preliminary data.</text>
</comment>
<keyword evidence="7 10" id="KW-0067">ATP-binding</keyword>
<dbReference type="InterPro" id="IPR006001">
    <property type="entry name" value="Therm_gnt_kin"/>
</dbReference>
<evidence type="ECO:0000256" key="1">
    <source>
        <dbReference type="ARBA" id="ARBA00004761"/>
    </source>
</evidence>
<proteinExistence type="inferred from homology"/>
<keyword evidence="6 10" id="KW-0418">Kinase</keyword>
<evidence type="ECO:0000256" key="5">
    <source>
        <dbReference type="ARBA" id="ARBA00022741"/>
    </source>
</evidence>
<dbReference type="FunFam" id="3.40.50.300:FF:000522">
    <property type="entry name" value="Gluconokinase"/>
    <property type="match status" value="1"/>
</dbReference>
<dbReference type="EMBL" id="JAHWXH010000001">
    <property type="protein sequence ID" value="MDS0245210.1"/>
    <property type="molecule type" value="Genomic_DNA"/>
</dbReference>
<evidence type="ECO:0000256" key="10">
    <source>
        <dbReference type="RuleBase" id="RU363066"/>
    </source>
</evidence>
<dbReference type="EC" id="2.7.1.12" evidence="3 10"/>
<evidence type="ECO:0000256" key="2">
    <source>
        <dbReference type="ARBA" id="ARBA00008420"/>
    </source>
</evidence>
<comment type="catalytic activity">
    <reaction evidence="9 10">
        <text>D-gluconate + ATP = 6-phospho-D-gluconate + ADP + H(+)</text>
        <dbReference type="Rhea" id="RHEA:19433"/>
        <dbReference type="ChEBI" id="CHEBI:15378"/>
        <dbReference type="ChEBI" id="CHEBI:18391"/>
        <dbReference type="ChEBI" id="CHEBI:30616"/>
        <dbReference type="ChEBI" id="CHEBI:58759"/>
        <dbReference type="ChEBI" id="CHEBI:456216"/>
        <dbReference type="EC" id="2.7.1.12"/>
    </reaction>
</comment>